<evidence type="ECO:0000256" key="8">
    <source>
        <dbReference type="SAM" id="Phobius"/>
    </source>
</evidence>
<dbReference type="GO" id="GO:0022857">
    <property type="term" value="F:transmembrane transporter activity"/>
    <property type="evidence" value="ECO:0007669"/>
    <property type="project" value="InterPro"/>
</dbReference>
<reference evidence="9 10" key="1">
    <citation type="submission" date="2019-06" db="EMBL/GenBank/DDBJ databases">
        <title>Whole genome shotgun sequence of Pseudonocardia hydrocarbonoxydans NBRC 14498.</title>
        <authorList>
            <person name="Hosoyama A."/>
            <person name="Uohara A."/>
            <person name="Ohji S."/>
            <person name="Ichikawa N."/>
        </authorList>
    </citation>
    <scope>NUCLEOTIDE SEQUENCE [LARGE SCALE GENOMIC DNA]</scope>
    <source>
        <strain evidence="9 10">NBRC 14498</strain>
    </source>
</reference>
<dbReference type="OrthoDB" id="3389093at2"/>
<evidence type="ECO:0000256" key="6">
    <source>
        <dbReference type="ARBA" id="ARBA00022989"/>
    </source>
</evidence>
<feature type="transmembrane region" description="Helical" evidence="8">
    <location>
        <begin position="306"/>
        <end position="326"/>
    </location>
</feature>
<sequence>MRTALVGLLAAVAVAGLAGVQLLVGSTLDAGTALAALAGRADALTTAIVLDLRAPRVLIGLAAGACLGVAGAVLQGVLRNPMAAPEVTGVGSGAMLGSVVATVVGGDVASPAGTAAVALAGGTLGGAALWALAARSGGDPMRLVVLGVLVSAVLGGTTLVLLTARPQLTGSMTRWLVGSLNGRGWEHWAALWPALAVSLVAGLLLAGVLGLLSVDDDHARALGLAVSRWRSVVLLVAVVATAASVAAAGLLAFVGLLAPHAARAVAGSDHRVLLPLAALTGAGTVAAADVAAQLLTAAVPGDAGRIGVPAGAVTAVFGAAVLIGIVRRRSRATVEGTG</sequence>
<gene>
    <name evidence="9" type="ORF">PHY01_12120</name>
</gene>
<dbReference type="SUPFAM" id="SSF81345">
    <property type="entry name" value="ABC transporter involved in vitamin B12 uptake, BtuC"/>
    <property type="match status" value="1"/>
</dbReference>
<dbReference type="EMBL" id="BJNG01000012">
    <property type="protein sequence ID" value="GEC18929.1"/>
    <property type="molecule type" value="Genomic_DNA"/>
</dbReference>
<feature type="transmembrane region" description="Helical" evidence="8">
    <location>
        <begin position="232"/>
        <end position="258"/>
    </location>
</feature>
<comment type="caution">
    <text evidence="9">The sequence shown here is derived from an EMBL/GenBank/DDBJ whole genome shotgun (WGS) entry which is preliminary data.</text>
</comment>
<feature type="transmembrane region" description="Helical" evidence="8">
    <location>
        <begin position="190"/>
        <end position="212"/>
    </location>
</feature>
<dbReference type="CDD" id="cd06550">
    <property type="entry name" value="TM_ABC_iron-siderophores_like"/>
    <property type="match status" value="1"/>
</dbReference>
<dbReference type="PANTHER" id="PTHR30472:SF25">
    <property type="entry name" value="ABC TRANSPORTER PERMEASE PROTEIN MJ0876-RELATED"/>
    <property type="match status" value="1"/>
</dbReference>
<keyword evidence="10" id="KW-1185">Reference proteome</keyword>
<protein>
    <submittedName>
        <fullName evidence="9">ABC transporter permease</fullName>
    </submittedName>
</protein>
<dbReference type="InterPro" id="IPR037294">
    <property type="entry name" value="ABC_BtuC-like"/>
</dbReference>
<proteinExistence type="inferred from homology"/>
<dbReference type="Gene3D" id="1.10.3470.10">
    <property type="entry name" value="ABC transporter involved in vitamin B12 uptake, BtuC"/>
    <property type="match status" value="1"/>
</dbReference>
<feature type="transmembrane region" description="Helical" evidence="8">
    <location>
        <begin position="112"/>
        <end position="132"/>
    </location>
</feature>
<evidence type="ECO:0000256" key="2">
    <source>
        <dbReference type="ARBA" id="ARBA00007935"/>
    </source>
</evidence>
<dbReference type="Proteomes" id="UP000320338">
    <property type="component" value="Unassembled WGS sequence"/>
</dbReference>
<keyword evidence="4" id="KW-1003">Cell membrane</keyword>
<keyword evidence="6 8" id="KW-1133">Transmembrane helix</keyword>
<dbReference type="RefSeq" id="WP_141277543.1">
    <property type="nucleotide sequence ID" value="NZ_BAAARZ010000034.1"/>
</dbReference>
<evidence type="ECO:0000256" key="4">
    <source>
        <dbReference type="ARBA" id="ARBA00022475"/>
    </source>
</evidence>
<keyword evidence="5 8" id="KW-0812">Transmembrane</keyword>
<feature type="transmembrane region" description="Helical" evidence="8">
    <location>
        <begin position="59"/>
        <end position="78"/>
    </location>
</feature>
<evidence type="ECO:0000256" key="1">
    <source>
        <dbReference type="ARBA" id="ARBA00004651"/>
    </source>
</evidence>
<keyword evidence="7 8" id="KW-0472">Membrane</keyword>
<evidence type="ECO:0000256" key="3">
    <source>
        <dbReference type="ARBA" id="ARBA00022448"/>
    </source>
</evidence>
<evidence type="ECO:0000256" key="5">
    <source>
        <dbReference type="ARBA" id="ARBA00022692"/>
    </source>
</evidence>
<accession>A0A4Y3WM43</accession>
<dbReference type="InterPro" id="IPR000522">
    <property type="entry name" value="ABC_transptr_permease_BtuC"/>
</dbReference>
<name>A0A4Y3WM43_9PSEU</name>
<dbReference type="Pfam" id="PF01032">
    <property type="entry name" value="FecCD"/>
    <property type="match status" value="1"/>
</dbReference>
<evidence type="ECO:0000313" key="10">
    <source>
        <dbReference type="Proteomes" id="UP000320338"/>
    </source>
</evidence>
<feature type="transmembrane region" description="Helical" evidence="8">
    <location>
        <begin position="87"/>
        <end position="106"/>
    </location>
</feature>
<organism evidence="9 10">
    <name type="scientific">Pseudonocardia hydrocarbonoxydans</name>
    <dbReference type="NCBI Taxonomy" id="76726"/>
    <lineage>
        <taxon>Bacteria</taxon>
        <taxon>Bacillati</taxon>
        <taxon>Actinomycetota</taxon>
        <taxon>Actinomycetes</taxon>
        <taxon>Pseudonocardiales</taxon>
        <taxon>Pseudonocardiaceae</taxon>
        <taxon>Pseudonocardia</taxon>
    </lineage>
</organism>
<dbReference type="GO" id="GO:0033214">
    <property type="term" value="P:siderophore-iron import into cell"/>
    <property type="evidence" value="ECO:0007669"/>
    <property type="project" value="TreeGrafter"/>
</dbReference>
<keyword evidence="3" id="KW-0813">Transport</keyword>
<dbReference type="GO" id="GO:0005886">
    <property type="term" value="C:plasma membrane"/>
    <property type="evidence" value="ECO:0007669"/>
    <property type="project" value="UniProtKB-SubCell"/>
</dbReference>
<dbReference type="AlphaFoldDB" id="A0A4Y3WM43"/>
<comment type="similarity">
    <text evidence="2">Belongs to the binding-protein-dependent transport system permease family. FecCD subfamily.</text>
</comment>
<comment type="subcellular location">
    <subcellularLocation>
        <location evidence="1">Cell membrane</location>
        <topology evidence="1">Multi-pass membrane protein</topology>
    </subcellularLocation>
</comment>
<evidence type="ECO:0000313" key="9">
    <source>
        <dbReference type="EMBL" id="GEC18929.1"/>
    </source>
</evidence>
<evidence type="ECO:0000256" key="7">
    <source>
        <dbReference type="ARBA" id="ARBA00023136"/>
    </source>
</evidence>
<feature type="transmembrane region" description="Helical" evidence="8">
    <location>
        <begin position="144"/>
        <end position="164"/>
    </location>
</feature>
<dbReference type="PANTHER" id="PTHR30472">
    <property type="entry name" value="FERRIC ENTEROBACTIN TRANSPORT SYSTEM PERMEASE PROTEIN"/>
    <property type="match status" value="1"/>
</dbReference>